<dbReference type="InterPro" id="IPR018927">
    <property type="entry name" value="Pilus_synth_Q_C"/>
</dbReference>
<keyword evidence="3" id="KW-1185">Reference proteome</keyword>
<dbReference type="HOGENOM" id="CLU_1141134_0_0_7"/>
<accession>L0REP8</accession>
<dbReference type="AlphaFoldDB" id="L0REP8"/>
<dbReference type="OrthoDB" id="5450570at2"/>
<proteinExistence type="predicted"/>
<organism evidence="2 3">
    <name type="scientific">Maridesulfovibrio hydrothermalis AM13 = DSM 14728</name>
    <dbReference type="NCBI Taxonomy" id="1121451"/>
    <lineage>
        <taxon>Bacteria</taxon>
        <taxon>Pseudomonadati</taxon>
        <taxon>Thermodesulfobacteriota</taxon>
        <taxon>Desulfovibrionia</taxon>
        <taxon>Desulfovibrionales</taxon>
        <taxon>Desulfovibrionaceae</taxon>
        <taxon>Maridesulfovibrio</taxon>
    </lineage>
</organism>
<sequence length="243" mass="27357">MRSLIVLLMLVLTATGCTGLKTMTRQVEVVEQTSPMYEEHEIEPLVESAALKVAAHYPPGRTVLHLTVSDNPFGWKFDANLRGQGFQFSPKTTDPNVLNMNVIFDSIGNSTLYYMHVGSSDGWSFGQVYNLTFEGFEKAGLITQTPAFFEFVGGDAEQVESPLNENWSIVPGGLRDQLKRWAARAEYQLVWKAVHDFQMQAHATFRDTFPRAVKRLFSRMHASGNSLRVTIYQANKVIEVCED</sequence>
<evidence type="ECO:0000313" key="3">
    <source>
        <dbReference type="Proteomes" id="UP000010808"/>
    </source>
</evidence>
<dbReference type="STRING" id="1121451.DESAM_21744"/>
<dbReference type="PATRIC" id="fig|1121451.3.peg.1984"/>
<name>L0REP8_9BACT</name>
<gene>
    <name evidence="2" type="ORF">DESAM_21744</name>
</gene>
<dbReference type="eggNOG" id="ENOG5033DW1">
    <property type="taxonomic scope" value="Bacteria"/>
</dbReference>
<reference evidence="2 3" key="1">
    <citation type="submission" date="2012-10" db="EMBL/GenBank/DDBJ databases">
        <authorList>
            <person name="Genoscope - CEA"/>
        </authorList>
    </citation>
    <scope>NUCLEOTIDE SEQUENCE [LARGE SCALE GENOMIC DNA]</scope>
    <source>
        <strain evidence="3">AM13 / DSM 14728</strain>
    </source>
</reference>
<evidence type="ECO:0000313" key="2">
    <source>
        <dbReference type="EMBL" id="CCO24021.1"/>
    </source>
</evidence>
<dbReference type="Pfam" id="PF10671">
    <property type="entry name" value="TcpQ"/>
    <property type="match status" value="1"/>
</dbReference>
<dbReference type="Proteomes" id="UP000010808">
    <property type="component" value="Chromosome"/>
</dbReference>
<feature type="domain" description="Toxin co-regulated pilus biosynthesis protein Q C-terminal" evidence="1">
    <location>
        <begin position="166"/>
        <end position="241"/>
    </location>
</feature>
<dbReference type="PROSITE" id="PS51257">
    <property type="entry name" value="PROKAR_LIPOPROTEIN"/>
    <property type="match status" value="1"/>
</dbReference>
<dbReference type="KEGG" id="dhy:DESAM_21744"/>
<dbReference type="EMBL" id="FO203522">
    <property type="protein sequence ID" value="CCO24021.1"/>
    <property type="molecule type" value="Genomic_DNA"/>
</dbReference>
<evidence type="ECO:0000259" key="1">
    <source>
        <dbReference type="Pfam" id="PF10671"/>
    </source>
</evidence>
<dbReference type="Gene3D" id="3.55.50.70">
    <property type="match status" value="1"/>
</dbReference>
<dbReference type="RefSeq" id="WP_015336623.1">
    <property type="nucleotide sequence ID" value="NC_020055.1"/>
</dbReference>
<protein>
    <recommendedName>
        <fullName evidence="1">Toxin co-regulated pilus biosynthesis protein Q C-terminal domain-containing protein</fullName>
    </recommendedName>
</protein>